<gene>
    <name evidence="2" type="ORF">AOQ84DRAFT_290642</name>
</gene>
<sequence length="133" mass="14824">MGHSGFIAKLEACPANNRLPLRKFRVDKYYVDQLDNKTKHVQIAHMGVIYQQAAVTLVAAAGSDTSFGLPGISRLRSRQPSVEIGGVTLLLYSGIGSTDIRDSAWMSRGWTYQEGFLSNRRVYFTESQVYSEC</sequence>
<evidence type="ECO:0000259" key="1">
    <source>
        <dbReference type="Pfam" id="PF06985"/>
    </source>
</evidence>
<accession>A0A8E2JU67</accession>
<reference evidence="2 3" key="1">
    <citation type="journal article" date="2016" name="Nat. Commun.">
        <title>Ectomycorrhizal ecology is imprinted in the genome of the dominant symbiotic fungus Cenococcum geophilum.</title>
        <authorList>
            <consortium name="DOE Joint Genome Institute"/>
            <person name="Peter M."/>
            <person name="Kohler A."/>
            <person name="Ohm R.A."/>
            <person name="Kuo A."/>
            <person name="Krutzmann J."/>
            <person name="Morin E."/>
            <person name="Arend M."/>
            <person name="Barry K.W."/>
            <person name="Binder M."/>
            <person name="Choi C."/>
            <person name="Clum A."/>
            <person name="Copeland A."/>
            <person name="Grisel N."/>
            <person name="Haridas S."/>
            <person name="Kipfer T."/>
            <person name="LaButti K."/>
            <person name="Lindquist E."/>
            <person name="Lipzen A."/>
            <person name="Maire R."/>
            <person name="Meier B."/>
            <person name="Mihaltcheva S."/>
            <person name="Molinier V."/>
            <person name="Murat C."/>
            <person name="Poggeler S."/>
            <person name="Quandt C.A."/>
            <person name="Sperisen C."/>
            <person name="Tritt A."/>
            <person name="Tisserant E."/>
            <person name="Crous P.W."/>
            <person name="Henrissat B."/>
            <person name="Nehls U."/>
            <person name="Egli S."/>
            <person name="Spatafora J.W."/>
            <person name="Grigoriev I.V."/>
            <person name="Martin F.M."/>
        </authorList>
    </citation>
    <scope>NUCLEOTIDE SEQUENCE [LARGE SCALE GENOMIC DNA]</scope>
    <source>
        <strain evidence="2 3">CBS 207.34</strain>
    </source>
</reference>
<name>A0A8E2JU67_9PEZI</name>
<protein>
    <recommendedName>
        <fullName evidence="1">Heterokaryon incompatibility domain-containing protein</fullName>
    </recommendedName>
</protein>
<keyword evidence="3" id="KW-1185">Reference proteome</keyword>
<dbReference type="OrthoDB" id="5428863at2759"/>
<dbReference type="AlphaFoldDB" id="A0A8E2JU67"/>
<evidence type="ECO:0000313" key="3">
    <source>
        <dbReference type="Proteomes" id="UP000250140"/>
    </source>
</evidence>
<dbReference type="PANTHER" id="PTHR33112">
    <property type="entry name" value="DOMAIN PROTEIN, PUTATIVE-RELATED"/>
    <property type="match status" value="1"/>
</dbReference>
<proteinExistence type="predicted"/>
<dbReference type="Pfam" id="PF06985">
    <property type="entry name" value="HET"/>
    <property type="match status" value="1"/>
</dbReference>
<dbReference type="InterPro" id="IPR010730">
    <property type="entry name" value="HET"/>
</dbReference>
<feature type="non-terminal residue" evidence="2">
    <location>
        <position position="133"/>
    </location>
</feature>
<evidence type="ECO:0000313" key="2">
    <source>
        <dbReference type="EMBL" id="OCL09749.1"/>
    </source>
</evidence>
<organism evidence="2 3">
    <name type="scientific">Glonium stellatum</name>
    <dbReference type="NCBI Taxonomy" id="574774"/>
    <lineage>
        <taxon>Eukaryota</taxon>
        <taxon>Fungi</taxon>
        <taxon>Dikarya</taxon>
        <taxon>Ascomycota</taxon>
        <taxon>Pezizomycotina</taxon>
        <taxon>Dothideomycetes</taxon>
        <taxon>Pleosporomycetidae</taxon>
        <taxon>Gloniales</taxon>
        <taxon>Gloniaceae</taxon>
        <taxon>Glonium</taxon>
    </lineage>
</organism>
<feature type="domain" description="Heterokaryon incompatibility" evidence="1">
    <location>
        <begin position="26"/>
        <end position="114"/>
    </location>
</feature>
<dbReference type="PANTHER" id="PTHR33112:SF1">
    <property type="entry name" value="HETEROKARYON INCOMPATIBILITY DOMAIN-CONTAINING PROTEIN"/>
    <property type="match status" value="1"/>
</dbReference>
<dbReference type="Proteomes" id="UP000250140">
    <property type="component" value="Unassembled WGS sequence"/>
</dbReference>
<dbReference type="EMBL" id="KV749371">
    <property type="protein sequence ID" value="OCL09749.1"/>
    <property type="molecule type" value="Genomic_DNA"/>
</dbReference>